<reference evidence="3 4" key="1">
    <citation type="submission" date="2018-06" db="EMBL/GenBank/DDBJ databases">
        <title>A transcriptomic atlas of mushroom development highlights an independent origin of complex multicellularity.</title>
        <authorList>
            <consortium name="DOE Joint Genome Institute"/>
            <person name="Krizsan K."/>
            <person name="Almasi E."/>
            <person name="Merenyi Z."/>
            <person name="Sahu N."/>
            <person name="Viragh M."/>
            <person name="Koszo T."/>
            <person name="Mondo S."/>
            <person name="Kiss B."/>
            <person name="Balint B."/>
            <person name="Kues U."/>
            <person name="Barry K."/>
            <person name="Hegedus J.C."/>
            <person name="Henrissat B."/>
            <person name="Johnson J."/>
            <person name="Lipzen A."/>
            <person name="Ohm R."/>
            <person name="Nagy I."/>
            <person name="Pangilinan J."/>
            <person name="Yan J."/>
            <person name="Xiong Y."/>
            <person name="Grigoriev I.V."/>
            <person name="Hibbett D.S."/>
            <person name="Nagy L.G."/>
        </authorList>
    </citation>
    <scope>NUCLEOTIDE SEQUENCE [LARGE SCALE GENOMIC DNA]</scope>
    <source>
        <strain evidence="3 4">SZMC22713</strain>
    </source>
</reference>
<dbReference type="EMBL" id="ML170183">
    <property type="protein sequence ID" value="TDL21097.1"/>
    <property type="molecule type" value="Genomic_DNA"/>
</dbReference>
<dbReference type="AlphaFoldDB" id="A0A4Y7Q0C2"/>
<keyword evidence="1" id="KW-0175">Coiled coil</keyword>
<proteinExistence type="predicted"/>
<dbReference type="InterPro" id="IPR006073">
    <property type="entry name" value="GTP-bd"/>
</dbReference>
<evidence type="ECO:0000259" key="2">
    <source>
        <dbReference type="Pfam" id="PF01926"/>
    </source>
</evidence>
<evidence type="ECO:0000313" key="4">
    <source>
        <dbReference type="Proteomes" id="UP000294933"/>
    </source>
</evidence>
<evidence type="ECO:0000313" key="3">
    <source>
        <dbReference type="EMBL" id="TDL21097.1"/>
    </source>
</evidence>
<dbReference type="Gene3D" id="3.40.50.300">
    <property type="entry name" value="P-loop containing nucleotide triphosphate hydrolases"/>
    <property type="match status" value="1"/>
</dbReference>
<dbReference type="Pfam" id="PF01926">
    <property type="entry name" value="MMR_HSR1"/>
    <property type="match status" value="1"/>
</dbReference>
<sequence>MGPTGSGKTSFINLASGSNLEVGKTVSSCTSIVAASRPFDLDGRRVTLLDTPGFDDTEKETSEILQTIAVFLERQYKAGVKLHGVIYVHRISDKKVGKSSKANFSLFRRLCGDKTLQNVIIMTNMWSEVTEDNGLERAEQLLALDGFFKQAVERHARMIHNKMDTIQSAHNVIRAILKNIPLALSIQTELVDEQRKFSETSAGQEVDRRLTEQVARYHAQLMEMEKQIEEASVMNDEETMVEIADEAARLREDLERLKRERENQSANYESLKNDFAAAEERWKKEESRMKSEFAEKAWQSNLYMVGVAAMVLHPRLI</sequence>
<dbReference type="STRING" id="50990.A0A4Y7Q0C2"/>
<evidence type="ECO:0000256" key="1">
    <source>
        <dbReference type="SAM" id="Coils"/>
    </source>
</evidence>
<accession>A0A4Y7Q0C2</accession>
<gene>
    <name evidence="3" type="ORF">BD410DRAFT_315202</name>
</gene>
<dbReference type="InterPro" id="IPR027417">
    <property type="entry name" value="P-loop_NTPase"/>
</dbReference>
<protein>
    <recommendedName>
        <fullName evidence="2">G domain-containing protein</fullName>
    </recommendedName>
</protein>
<feature type="coiled-coil region" evidence="1">
    <location>
        <begin position="207"/>
        <end position="288"/>
    </location>
</feature>
<dbReference type="SUPFAM" id="SSF52540">
    <property type="entry name" value="P-loop containing nucleoside triphosphate hydrolases"/>
    <property type="match status" value="1"/>
</dbReference>
<dbReference type="GO" id="GO:0005525">
    <property type="term" value="F:GTP binding"/>
    <property type="evidence" value="ECO:0007669"/>
    <property type="project" value="InterPro"/>
</dbReference>
<name>A0A4Y7Q0C2_9AGAM</name>
<organism evidence="3 4">
    <name type="scientific">Rickenella mellea</name>
    <dbReference type="NCBI Taxonomy" id="50990"/>
    <lineage>
        <taxon>Eukaryota</taxon>
        <taxon>Fungi</taxon>
        <taxon>Dikarya</taxon>
        <taxon>Basidiomycota</taxon>
        <taxon>Agaricomycotina</taxon>
        <taxon>Agaricomycetes</taxon>
        <taxon>Hymenochaetales</taxon>
        <taxon>Rickenellaceae</taxon>
        <taxon>Rickenella</taxon>
    </lineage>
</organism>
<dbReference type="Proteomes" id="UP000294933">
    <property type="component" value="Unassembled WGS sequence"/>
</dbReference>
<dbReference type="OrthoDB" id="8954335at2759"/>
<dbReference type="CDD" id="cd00882">
    <property type="entry name" value="Ras_like_GTPase"/>
    <property type="match status" value="1"/>
</dbReference>
<keyword evidence="4" id="KW-1185">Reference proteome</keyword>
<dbReference type="VEuPathDB" id="FungiDB:BD410DRAFT_315202"/>
<feature type="domain" description="G" evidence="2">
    <location>
        <begin position="1"/>
        <end position="90"/>
    </location>
</feature>